<dbReference type="OrthoDB" id="5675294at2"/>
<sequence>MNVVKRVDFTNKIILPEQPEVQVADLSDGYMKVANKIQQLKPRLRLSGREWQCFEAVIWLTYGWNKKQDRVTNTVLSELTGLGDTHVSDAIKSLAERKIIFSHKQGTMKLVGVNTELSEWILDKKKTGKTFPKTGKSFPNSGKVFPKTVDTQYKNNNNINNTSENSGESSGSSIQNQLSPRPDAAISTPKGDKWGTAEDLKAAEWIYEKILVARPNTKTPNWAAWANDIRLMRQADNRTHAEICHLFKWANQDSFWYCNILSPAKLREKWDTLEAQSTQPNRKPTTHATAETSGNWNTAEAWEGFL</sequence>
<evidence type="ECO:0000313" key="4">
    <source>
        <dbReference type="EMBL" id="SIP75063.1"/>
    </source>
</evidence>
<dbReference type="Proteomes" id="UP000196435">
    <property type="component" value="Unassembled WGS sequence"/>
</dbReference>
<gene>
    <name evidence="3" type="ORF">Xinn_01122</name>
    <name evidence="4" type="ORF">XIS1_900098</name>
</gene>
<feature type="region of interest" description="Disordered" evidence="1">
    <location>
        <begin position="131"/>
        <end position="193"/>
    </location>
</feature>
<dbReference type="NCBIfam" id="TIGR01610">
    <property type="entry name" value="phage_O_Nterm"/>
    <property type="match status" value="1"/>
</dbReference>
<dbReference type="InterPro" id="IPR036388">
    <property type="entry name" value="WH-like_DNA-bd_sf"/>
</dbReference>
<dbReference type="Pfam" id="PF04492">
    <property type="entry name" value="Phage_rep_O"/>
    <property type="match status" value="1"/>
</dbReference>
<evidence type="ECO:0000313" key="3">
    <source>
        <dbReference type="EMBL" id="PHM37155.1"/>
    </source>
</evidence>
<name>A0A1N6N1S8_9GAMM</name>
<dbReference type="Proteomes" id="UP000224871">
    <property type="component" value="Unassembled WGS sequence"/>
</dbReference>
<evidence type="ECO:0000259" key="2">
    <source>
        <dbReference type="Pfam" id="PF04492"/>
    </source>
</evidence>
<reference evidence="5" key="1">
    <citation type="submission" date="2016-12" db="EMBL/GenBank/DDBJ databases">
        <authorList>
            <person name="Gaudriault S."/>
        </authorList>
    </citation>
    <scope>NUCLEOTIDE SEQUENCE [LARGE SCALE GENOMIC DNA]</scope>
    <source>
        <strain evidence="5">HGB1681 (deposited as PTA-6826 in the American Type Culture Collection)</strain>
    </source>
</reference>
<dbReference type="Gene3D" id="1.10.10.10">
    <property type="entry name" value="Winged helix-like DNA-binding domain superfamily/Winged helix DNA-binding domain"/>
    <property type="match status" value="1"/>
</dbReference>
<proteinExistence type="predicted"/>
<organism evidence="4 5">
    <name type="scientific">Xenorhabdus innexi</name>
    <dbReference type="NCBI Taxonomy" id="290109"/>
    <lineage>
        <taxon>Bacteria</taxon>
        <taxon>Pseudomonadati</taxon>
        <taxon>Pseudomonadota</taxon>
        <taxon>Gammaproteobacteria</taxon>
        <taxon>Enterobacterales</taxon>
        <taxon>Morganellaceae</taxon>
        <taxon>Xenorhabdus</taxon>
    </lineage>
</organism>
<dbReference type="EMBL" id="FTLG01000237">
    <property type="protein sequence ID" value="SIP75063.1"/>
    <property type="molecule type" value="Genomic_DNA"/>
</dbReference>
<dbReference type="AlphaFoldDB" id="A0A1N6N1S8"/>
<dbReference type="RefSeq" id="WP_086954343.1">
    <property type="nucleotide sequence ID" value="NZ_CAWNQC010000292.1"/>
</dbReference>
<dbReference type="GO" id="GO:0006260">
    <property type="term" value="P:DNA replication"/>
    <property type="evidence" value="ECO:0007669"/>
    <property type="project" value="InterPro"/>
</dbReference>
<evidence type="ECO:0000313" key="5">
    <source>
        <dbReference type="Proteomes" id="UP000196435"/>
    </source>
</evidence>
<accession>A0A1N6N1S8</accession>
<feature type="compositionally biased region" description="Low complexity" evidence="1">
    <location>
        <begin position="155"/>
        <end position="177"/>
    </location>
</feature>
<dbReference type="EMBL" id="NIBU01000009">
    <property type="protein sequence ID" value="PHM37155.1"/>
    <property type="molecule type" value="Genomic_DNA"/>
</dbReference>
<keyword evidence="6" id="KW-1185">Reference proteome</keyword>
<dbReference type="InterPro" id="IPR006497">
    <property type="entry name" value="Phage_lambda_VrpO_N"/>
</dbReference>
<evidence type="ECO:0000256" key="1">
    <source>
        <dbReference type="SAM" id="MobiDB-lite"/>
    </source>
</evidence>
<feature type="region of interest" description="Disordered" evidence="1">
    <location>
        <begin position="275"/>
        <end position="294"/>
    </location>
</feature>
<protein>
    <submittedName>
        <fullName evidence="3 4">Replication protein</fullName>
    </submittedName>
</protein>
<reference evidence="4" key="2">
    <citation type="submission" date="2016-12" db="EMBL/GenBank/DDBJ databases">
        <authorList>
            <person name="Song W.-J."/>
            <person name="Kurnit D.M."/>
        </authorList>
    </citation>
    <scope>NUCLEOTIDE SEQUENCE [LARGE SCALE GENOMIC DNA]</scope>
    <source>
        <strain evidence="4">HGB1681</strain>
    </source>
</reference>
<feature type="domain" description="Bacteriophage lambda Replication protein O N-terminal" evidence="2">
    <location>
        <begin position="23"/>
        <end position="120"/>
    </location>
</feature>
<evidence type="ECO:0000313" key="6">
    <source>
        <dbReference type="Proteomes" id="UP000224871"/>
    </source>
</evidence>
<reference evidence="3 6" key="3">
    <citation type="journal article" date="2017" name="Nat. Microbiol.">
        <title>Natural product diversity associated with the nematode symbionts Photorhabdus and Xenorhabdus.</title>
        <authorList>
            <person name="Tobias N.J."/>
            <person name="Wolff H."/>
            <person name="Djahanschiri B."/>
            <person name="Grundmann F."/>
            <person name="Kronenwerth M."/>
            <person name="Shi Y.M."/>
            <person name="Simonyi S."/>
            <person name="Grun P."/>
            <person name="Shapiro-Ilan D."/>
            <person name="Pidot S.J."/>
            <person name="Stinear T.P."/>
            <person name="Ebersberger I."/>
            <person name="Bode H.B."/>
        </authorList>
    </citation>
    <scope>NUCLEOTIDE SEQUENCE [LARGE SCALE GENOMIC DNA]</scope>
    <source>
        <strain evidence="3 6">DSM 16336</strain>
    </source>
</reference>